<evidence type="ECO:0000256" key="4">
    <source>
        <dbReference type="ARBA" id="ARBA00022475"/>
    </source>
</evidence>
<feature type="transmembrane region" description="Helical" evidence="14">
    <location>
        <begin position="274"/>
        <end position="294"/>
    </location>
</feature>
<dbReference type="Proteomes" id="UP001600943">
    <property type="component" value="Unassembled WGS sequence"/>
</dbReference>
<dbReference type="SMART" id="SM00388">
    <property type="entry name" value="HisKA"/>
    <property type="match status" value="1"/>
</dbReference>
<dbReference type="PANTHER" id="PTHR45528:SF1">
    <property type="entry name" value="SENSOR HISTIDINE KINASE CPXA"/>
    <property type="match status" value="1"/>
</dbReference>
<evidence type="ECO:0000313" key="16">
    <source>
        <dbReference type="EMBL" id="GAA6406060.1"/>
    </source>
</evidence>
<keyword evidence="7 14" id="KW-0812">Transmembrane</keyword>
<dbReference type="InterPro" id="IPR036097">
    <property type="entry name" value="HisK_dim/P_sf"/>
</dbReference>
<dbReference type="SMART" id="SM00387">
    <property type="entry name" value="HATPase_c"/>
    <property type="match status" value="1"/>
</dbReference>
<feature type="transmembrane region" description="Helical" evidence="14">
    <location>
        <begin position="419"/>
        <end position="442"/>
    </location>
</feature>
<dbReference type="SUPFAM" id="SSF55874">
    <property type="entry name" value="ATPase domain of HSP90 chaperone/DNA topoisomerase II/histidine kinase"/>
    <property type="match status" value="1"/>
</dbReference>
<sequence>MDIKSKKCKVIAAWAAFFLSICLLVESGVAALNVLSGNGPRGVGVKDAFSSDYEDTKEFRRFVSDYLDTFLSMATGGPVNWYGRYGDVVYSDDTTWNIGDIENTATAVVEEIAEQGWDYSGDYSEDDWEYTVSPKKVHASIKNDKNLLYDIRYDGKSVYTNDDEAFLKNGEKDLPSDYNFYLSFADGKASVVKDKKAVDVYGDDLYREDSKWQIPGYKNYTVDDKTKKAEVRMAVRKTPVNYVQGNYSSDSGSYYGTSSLYDTVRNLNQAKNAYVAQIVKFIVGLILLGIYLALRKYKKDGDRAIAVCTGKIWMECKAGLVILVIAGGIAGLNNYIDIYYGWGYYEYAAEVLYPMMYSLFANPILVLVFFWTLYLFVNDYRYNKKKPGKTLVKDIQKLLQTRNMEYPFQKKMIRKFSPVMISGIILSVIAALACFVTGYYLYDDGGSFGVVLLLVALVVLVIVLLVGMMKQYASDNQVFASEIGRLVDQITKVHDGNMTDKLKVPEDSDLYEAVQQLNDIQSGMDTALSERMKSERMKVELVSNVSHDIKTPLTSIISYVDLMKQEENLPEEVKDYIRILDIKSQRLKSMVQDVFEISKAASKQLPVDLEDLDLGKLLRQTLADMEEQIEESSVTVKAQIPADAVMIHADGSRLYRVFQNLLQNALKYSLNGSRVFITLKTDSKSAKTTVKNISQDEIPSEIDFTERFVRGDESRTDGGSGLGLSIARSFTEACGGVFGIEVDADLFVVTVEFPILQD</sequence>
<evidence type="ECO:0000259" key="15">
    <source>
        <dbReference type="PROSITE" id="PS50109"/>
    </source>
</evidence>
<comment type="catalytic activity">
    <reaction evidence="1">
        <text>ATP + protein L-histidine = ADP + protein N-phospho-L-histidine.</text>
        <dbReference type="EC" id="2.7.13.3"/>
    </reaction>
</comment>
<reference evidence="16 17" key="1">
    <citation type="submission" date="2024-04" db="EMBL/GenBank/DDBJ databases">
        <title>Defined microbial consortia suppress multidrug-resistant proinflammatory Enterobacteriaceae via ecological control.</title>
        <authorList>
            <person name="Furuichi M."/>
            <person name="Kawaguchi T."/>
            <person name="Pust M."/>
            <person name="Yasuma K."/>
            <person name="Plichta D."/>
            <person name="Hasegawa N."/>
            <person name="Ohya T."/>
            <person name="Bhattarai S."/>
            <person name="Sasajima S."/>
            <person name="Aoto Y."/>
            <person name="Tuganbaev T."/>
            <person name="Yaginuma M."/>
            <person name="Ueda M."/>
            <person name="Okahashi N."/>
            <person name="Amafuji K."/>
            <person name="Kiridooshi Y."/>
            <person name="Sugita K."/>
            <person name="Strazar M."/>
            <person name="Skelly A."/>
            <person name="Suda W."/>
            <person name="Hattori M."/>
            <person name="Nakamoto N."/>
            <person name="Caballero S."/>
            <person name="Norman J."/>
            <person name="Olle B."/>
            <person name="Tanoue T."/>
            <person name="Arita M."/>
            <person name="Bucci V."/>
            <person name="Atarashi K."/>
            <person name="Xavier R."/>
            <person name="Honda K."/>
        </authorList>
    </citation>
    <scope>NUCLEOTIDE SEQUENCE [LARGE SCALE GENOMIC DNA]</scope>
    <source>
        <strain evidence="17">k04-0078-D8-1</strain>
    </source>
</reference>
<dbReference type="Gene3D" id="3.30.565.10">
    <property type="entry name" value="Histidine kinase-like ATPase, C-terminal domain"/>
    <property type="match status" value="1"/>
</dbReference>
<keyword evidence="5" id="KW-0597">Phosphoprotein</keyword>
<feature type="transmembrane region" description="Helical" evidence="14">
    <location>
        <begin position="448"/>
        <end position="467"/>
    </location>
</feature>
<evidence type="ECO:0000256" key="3">
    <source>
        <dbReference type="ARBA" id="ARBA00012438"/>
    </source>
</evidence>
<keyword evidence="12" id="KW-0902">Two-component regulatory system</keyword>
<feature type="transmembrane region" description="Helical" evidence="14">
    <location>
        <begin position="356"/>
        <end position="377"/>
    </location>
</feature>
<keyword evidence="11 14" id="KW-1133">Transmembrane helix</keyword>
<evidence type="ECO:0000313" key="17">
    <source>
        <dbReference type="Proteomes" id="UP001600943"/>
    </source>
</evidence>
<evidence type="ECO:0000256" key="13">
    <source>
        <dbReference type="ARBA" id="ARBA00023136"/>
    </source>
</evidence>
<dbReference type="InterPro" id="IPR005467">
    <property type="entry name" value="His_kinase_dom"/>
</dbReference>
<dbReference type="InterPro" id="IPR036890">
    <property type="entry name" value="HATPase_C_sf"/>
</dbReference>
<evidence type="ECO:0000256" key="11">
    <source>
        <dbReference type="ARBA" id="ARBA00022989"/>
    </source>
</evidence>
<dbReference type="Gene3D" id="1.10.287.130">
    <property type="match status" value="1"/>
</dbReference>
<dbReference type="CDD" id="cd00082">
    <property type="entry name" value="HisKA"/>
    <property type="match status" value="1"/>
</dbReference>
<evidence type="ECO:0000256" key="9">
    <source>
        <dbReference type="ARBA" id="ARBA00022777"/>
    </source>
</evidence>
<keyword evidence="13 14" id="KW-0472">Membrane</keyword>
<feature type="transmembrane region" description="Helical" evidence="14">
    <location>
        <begin position="318"/>
        <end position="336"/>
    </location>
</feature>
<evidence type="ECO:0000256" key="6">
    <source>
        <dbReference type="ARBA" id="ARBA00022679"/>
    </source>
</evidence>
<comment type="subcellular location">
    <subcellularLocation>
        <location evidence="2">Cell membrane</location>
        <topology evidence="2">Multi-pass membrane protein</topology>
    </subcellularLocation>
</comment>
<name>A0ABQ0B3M8_9FIRM</name>
<evidence type="ECO:0000256" key="5">
    <source>
        <dbReference type="ARBA" id="ARBA00022553"/>
    </source>
</evidence>
<evidence type="ECO:0000256" key="2">
    <source>
        <dbReference type="ARBA" id="ARBA00004651"/>
    </source>
</evidence>
<keyword evidence="9" id="KW-0418">Kinase</keyword>
<dbReference type="PROSITE" id="PS50109">
    <property type="entry name" value="HIS_KIN"/>
    <property type="match status" value="1"/>
</dbReference>
<evidence type="ECO:0000256" key="8">
    <source>
        <dbReference type="ARBA" id="ARBA00022741"/>
    </source>
</evidence>
<evidence type="ECO:0000256" key="1">
    <source>
        <dbReference type="ARBA" id="ARBA00000085"/>
    </source>
</evidence>
<dbReference type="PANTHER" id="PTHR45528">
    <property type="entry name" value="SENSOR HISTIDINE KINASE CPXA"/>
    <property type="match status" value="1"/>
</dbReference>
<dbReference type="SUPFAM" id="SSF47384">
    <property type="entry name" value="Homodimeric domain of signal transducing histidine kinase"/>
    <property type="match status" value="1"/>
</dbReference>
<dbReference type="EMBL" id="BAABYW010000001">
    <property type="protein sequence ID" value="GAA6406060.1"/>
    <property type="molecule type" value="Genomic_DNA"/>
</dbReference>
<evidence type="ECO:0000256" key="10">
    <source>
        <dbReference type="ARBA" id="ARBA00022840"/>
    </source>
</evidence>
<dbReference type="Pfam" id="PF00512">
    <property type="entry name" value="HisKA"/>
    <property type="match status" value="1"/>
</dbReference>
<dbReference type="RefSeq" id="WP_390403042.1">
    <property type="nucleotide sequence ID" value="NZ_BAABYW010000001.1"/>
</dbReference>
<feature type="domain" description="Histidine kinase" evidence="15">
    <location>
        <begin position="544"/>
        <end position="757"/>
    </location>
</feature>
<dbReference type="InterPro" id="IPR003594">
    <property type="entry name" value="HATPase_dom"/>
</dbReference>
<proteinExistence type="predicted"/>
<dbReference type="Pfam" id="PF02518">
    <property type="entry name" value="HATPase_c"/>
    <property type="match status" value="1"/>
</dbReference>
<keyword evidence="10" id="KW-0067">ATP-binding</keyword>
<dbReference type="InterPro" id="IPR003661">
    <property type="entry name" value="HisK_dim/P_dom"/>
</dbReference>
<keyword evidence="17" id="KW-1185">Reference proteome</keyword>
<keyword evidence="4" id="KW-1003">Cell membrane</keyword>
<comment type="caution">
    <text evidence="16">The sequence shown here is derived from an EMBL/GenBank/DDBJ whole genome shotgun (WGS) entry which is preliminary data.</text>
</comment>
<keyword evidence="8" id="KW-0547">Nucleotide-binding</keyword>
<evidence type="ECO:0000256" key="7">
    <source>
        <dbReference type="ARBA" id="ARBA00022692"/>
    </source>
</evidence>
<gene>
    <name evidence="16" type="ORF">K040078D81_01770</name>
</gene>
<dbReference type="EC" id="2.7.13.3" evidence="3"/>
<organism evidence="16 17">
    <name type="scientific">Blautia hominis</name>
    <dbReference type="NCBI Taxonomy" id="2025493"/>
    <lineage>
        <taxon>Bacteria</taxon>
        <taxon>Bacillati</taxon>
        <taxon>Bacillota</taxon>
        <taxon>Clostridia</taxon>
        <taxon>Lachnospirales</taxon>
        <taxon>Lachnospiraceae</taxon>
        <taxon>Blautia</taxon>
    </lineage>
</organism>
<keyword evidence="6" id="KW-0808">Transferase</keyword>
<dbReference type="InterPro" id="IPR050398">
    <property type="entry name" value="HssS/ArlS-like"/>
</dbReference>
<accession>A0ABQ0B3M8</accession>
<evidence type="ECO:0000256" key="14">
    <source>
        <dbReference type="SAM" id="Phobius"/>
    </source>
</evidence>
<evidence type="ECO:0000256" key="12">
    <source>
        <dbReference type="ARBA" id="ARBA00023012"/>
    </source>
</evidence>
<protein>
    <recommendedName>
        <fullName evidence="3">histidine kinase</fullName>
        <ecNumber evidence="3">2.7.13.3</ecNumber>
    </recommendedName>
</protein>